<dbReference type="PANTHER" id="PTHR47331:SF1">
    <property type="entry name" value="GAG-LIKE PROTEIN"/>
    <property type="match status" value="1"/>
</dbReference>
<name>A0A7I4YT92_HAECO</name>
<sequence length="200" mass="22831">MTEENEIQSWEDFCTFESTGVDEFAGPKAEERLRTDKAVWKTLDRRSKEKRMVTGLAAEPELFQKYQETLQNQLNEGIIEEVDETRHPDGGIVHYLPHRAVVTPQKSTTKLRIVFNPSVHLKDAPSLEEVLHRGPTLLPKTCDILLRFRIGDVAVASYVEKALLQVRLHVQDRDATRFLWVKDTSQLFARTTSSLIASTA</sequence>
<proteinExistence type="predicted"/>
<dbReference type="PANTHER" id="PTHR47331">
    <property type="entry name" value="PHD-TYPE DOMAIN-CONTAINING PROTEIN"/>
    <property type="match status" value="1"/>
</dbReference>
<dbReference type="AlphaFoldDB" id="A0A7I4YT92"/>
<protein>
    <submittedName>
        <fullName evidence="2">Phosducin domain-containing protein</fullName>
    </submittedName>
</protein>
<dbReference type="Proteomes" id="UP000025227">
    <property type="component" value="Unplaced"/>
</dbReference>
<dbReference type="WBParaSite" id="HCON_00131690-00001">
    <property type="protein sequence ID" value="HCON_00131690-00001"/>
    <property type="gene ID" value="HCON_00131690"/>
</dbReference>
<evidence type="ECO:0000313" key="1">
    <source>
        <dbReference type="Proteomes" id="UP000025227"/>
    </source>
</evidence>
<dbReference type="OrthoDB" id="5917660at2759"/>
<organism evidence="1 2">
    <name type="scientific">Haemonchus contortus</name>
    <name type="common">Barber pole worm</name>
    <dbReference type="NCBI Taxonomy" id="6289"/>
    <lineage>
        <taxon>Eukaryota</taxon>
        <taxon>Metazoa</taxon>
        <taxon>Ecdysozoa</taxon>
        <taxon>Nematoda</taxon>
        <taxon>Chromadorea</taxon>
        <taxon>Rhabditida</taxon>
        <taxon>Rhabditina</taxon>
        <taxon>Rhabditomorpha</taxon>
        <taxon>Strongyloidea</taxon>
        <taxon>Trichostrongylidae</taxon>
        <taxon>Haemonchus</taxon>
    </lineage>
</organism>
<keyword evidence="1" id="KW-1185">Reference proteome</keyword>
<evidence type="ECO:0000313" key="2">
    <source>
        <dbReference type="WBParaSite" id="HCON_00131690-00001"/>
    </source>
</evidence>
<accession>A0A7I4YT92</accession>
<reference evidence="2" key="1">
    <citation type="submission" date="2020-12" db="UniProtKB">
        <authorList>
            <consortium name="WormBaseParasite"/>
        </authorList>
    </citation>
    <scope>IDENTIFICATION</scope>
    <source>
        <strain evidence="2">MHco3</strain>
    </source>
</reference>